<dbReference type="AlphaFoldDB" id="A0AAV2I548"/>
<feature type="chain" id="PRO_5043561931" evidence="3">
    <location>
        <begin position="28"/>
        <end position="419"/>
    </location>
</feature>
<name>A0AAV2I548_LYMST</name>
<gene>
    <name evidence="4" type="ORF">GSLYS_00014825001</name>
</gene>
<evidence type="ECO:0000256" key="2">
    <source>
        <dbReference type="SAM" id="Phobius"/>
    </source>
</evidence>
<evidence type="ECO:0000256" key="3">
    <source>
        <dbReference type="SAM" id="SignalP"/>
    </source>
</evidence>
<feature type="transmembrane region" description="Helical" evidence="2">
    <location>
        <begin position="364"/>
        <end position="385"/>
    </location>
</feature>
<reference evidence="4 5" key="1">
    <citation type="submission" date="2024-04" db="EMBL/GenBank/DDBJ databases">
        <authorList>
            <consortium name="Genoscope - CEA"/>
            <person name="William W."/>
        </authorList>
    </citation>
    <scope>NUCLEOTIDE SEQUENCE [LARGE SCALE GENOMIC DNA]</scope>
</reference>
<keyword evidence="2" id="KW-1133">Transmembrane helix</keyword>
<comment type="caution">
    <text evidence="4">The sequence shown here is derived from an EMBL/GenBank/DDBJ whole genome shotgun (WGS) entry which is preliminary data.</text>
</comment>
<dbReference type="Proteomes" id="UP001497497">
    <property type="component" value="Unassembled WGS sequence"/>
</dbReference>
<keyword evidence="2" id="KW-0812">Transmembrane</keyword>
<accession>A0AAV2I548</accession>
<organism evidence="4 5">
    <name type="scientific">Lymnaea stagnalis</name>
    <name type="common">Great pond snail</name>
    <name type="synonym">Helix stagnalis</name>
    <dbReference type="NCBI Taxonomy" id="6523"/>
    <lineage>
        <taxon>Eukaryota</taxon>
        <taxon>Metazoa</taxon>
        <taxon>Spiralia</taxon>
        <taxon>Lophotrochozoa</taxon>
        <taxon>Mollusca</taxon>
        <taxon>Gastropoda</taxon>
        <taxon>Heterobranchia</taxon>
        <taxon>Euthyneura</taxon>
        <taxon>Panpulmonata</taxon>
        <taxon>Hygrophila</taxon>
        <taxon>Lymnaeoidea</taxon>
        <taxon>Lymnaeidae</taxon>
        <taxon>Lymnaea</taxon>
    </lineage>
</organism>
<evidence type="ECO:0000313" key="4">
    <source>
        <dbReference type="EMBL" id="CAL1541183.1"/>
    </source>
</evidence>
<feature type="signal peptide" evidence="3">
    <location>
        <begin position="1"/>
        <end position="27"/>
    </location>
</feature>
<keyword evidence="5" id="KW-1185">Reference proteome</keyword>
<dbReference type="EMBL" id="CAXITT010000419">
    <property type="protein sequence ID" value="CAL1541183.1"/>
    <property type="molecule type" value="Genomic_DNA"/>
</dbReference>
<keyword evidence="2" id="KW-0472">Membrane</keyword>
<evidence type="ECO:0000313" key="5">
    <source>
        <dbReference type="Proteomes" id="UP001497497"/>
    </source>
</evidence>
<keyword evidence="3" id="KW-0732">Signal</keyword>
<protein>
    <submittedName>
        <fullName evidence="4">Uncharacterized protein</fullName>
    </submittedName>
</protein>
<feature type="region of interest" description="Disordered" evidence="1">
    <location>
        <begin position="328"/>
        <end position="360"/>
    </location>
</feature>
<evidence type="ECO:0000256" key="1">
    <source>
        <dbReference type="SAM" id="MobiDB-lite"/>
    </source>
</evidence>
<feature type="compositionally biased region" description="Polar residues" evidence="1">
    <location>
        <begin position="335"/>
        <end position="347"/>
    </location>
</feature>
<proteinExistence type="predicted"/>
<sequence>MAVKTKNFQYFLFVLCVFCLTFNYVDGDDKAVCGEWTRIAQAMTGSGKLQNCTNAKTKECTRLDCSGRISYSHSLLEMFPGNQIQFEYCFGSQLNSCKDPISVDFYLQVPNKNISMMTRISQDNVIDIPGLRVPLGPLGNAVPRLQFQFERGKNGSITYSVTLLVKVVNQIASYDVDQLRTTLIDRETIHAKHCDSIERDEDQMPSAAFNKSVSQCSPINFTSPTSTVAPKPHKPSATLNTTCDLINKICGHLEMCDSSVNPHVCVCQPEATMSSGNEACVTTSKLGQTCTLTAECGIHEKCNKTCQCDDGHGYDTWREICTLKRPGDHKDNHNDSTVPSPTSQSKQLPHKTSDESSKSGHHNLPIIIGASVGGVILVGLLIWGISFCQRRARRRLNATSISECRTPMLGNDDTDNLIM</sequence>